<gene>
    <name evidence="1" type="ORF">GSTUM_00004499001</name>
</gene>
<proteinExistence type="predicted"/>
<accession>D5G6I8</accession>
<evidence type="ECO:0000313" key="1">
    <source>
        <dbReference type="EMBL" id="CAZ80131.1"/>
    </source>
</evidence>
<dbReference type="EMBL" id="FN430009">
    <property type="protein sequence ID" value="CAZ80131.1"/>
    <property type="molecule type" value="Genomic_DNA"/>
</dbReference>
<dbReference type="Proteomes" id="UP000006911">
    <property type="component" value="Unassembled WGS sequence"/>
</dbReference>
<evidence type="ECO:0000313" key="2">
    <source>
        <dbReference type="Proteomes" id="UP000006911"/>
    </source>
</evidence>
<sequence length="91" mass="10065">MMTRKYFAVLWSIVGGNGGGGNMMEVFGNGDASWVSFKRGVECEKTAIEWVRASWDLTFFFFFFVSEGFGFELKGFGCRCGAVVMCQVLAG</sequence>
<dbReference type="HOGENOM" id="CLU_2428657_0_0_1"/>
<keyword evidence="2" id="KW-1185">Reference proteome</keyword>
<dbReference type="KEGG" id="tml:GSTUM_00004499001"/>
<protein>
    <submittedName>
        <fullName evidence="1">(Perigord truffle) hypothetical protein</fullName>
    </submittedName>
</protein>
<dbReference type="AlphaFoldDB" id="D5G6I8"/>
<dbReference type="InParanoid" id="D5G6I8"/>
<organism evidence="1 2">
    <name type="scientific">Tuber melanosporum (strain Mel28)</name>
    <name type="common">Perigord black truffle</name>
    <dbReference type="NCBI Taxonomy" id="656061"/>
    <lineage>
        <taxon>Eukaryota</taxon>
        <taxon>Fungi</taxon>
        <taxon>Dikarya</taxon>
        <taxon>Ascomycota</taxon>
        <taxon>Pezizomycotina</taxon>
        <taxon>Pezizomycetes</taxon>
        <taxon>Pezizales</taxon>
        <taxon>Tuberaceae</taxon>
        <taxon>Tuber</taxon>
    </lineage>
</organism>
<name>D5G6I8_TUBMM</name>
<reference evidence="1 2" key="1">
    <citation type="journal article" date="2010" name="Nature">
        <title>Perigord black truffle genome uncovers evolutionary origins and mechanisms of symbiosis.</title>
        <authorList>
            <person name="Martin F."/>
            <person name="Kohler A."/>
            <person name="Murat C."/>
            <person name="Balestrini R."/>
            <person name="Coutinho P.M."/>
            <person name="Jaillon O."/>
            <person name="Montanini B."/>
            <person name="Morin E."/>
            <person name="Noel B."/>
            <person name="Percudani R."/>
            <person name="Porcel B."/>
            <person name="Rubini A."/>
            <person name="Amicucci A."/>
            <person name="Amselem J."/>
            <person name="Anthouard V."/>
            <person name="Arcioni S."/>
            <person name="Artiguenave F."/>
            <person name="Aury J.M."/>
            <person name="Ballario P."/>
            <person name="Bolchi A."/>
            <person name="Brenna A."/>
            <person name="Brun A."/>
            <person name="Buee M."/>
            <person name="Cantarel B."/>
            <person name="Chevalier G."/>
            <person name="Couloux A."/>
            <person name="Da Silva C."/>
            <person name="Denoeud F."/>
            <person name="Duplessis S."/>
            <person name="Ghignone S."/>
            <person name="Hilselberger B."/>
            <person name="Iotti M."/>
            <person name="Marcais B."/>
            <person name="Mello A."/>
            <person name="Miranda M."/>
            <person name="Pacioni G."/>
            <person name="Quesneville H."/>
            <person name="Riccioni C."/>
            <person name="Ruotolo R."/>
            <person name="Splivallo R."/>
            <person name="Stocchi V."/>
            <person name="Tisserant E."/>
            <person name="Viscomi A.R."/>
            <person name="Zambonelli A."/>
            <person name="Zampieri E."/>
            <person name="Henrissat B."/>
            <person name="Lebrun M.H."/>
            <person name="Paolocci F."/>
            <person name="Bonfante P."/>
            <person name="Ottonello S."/>
            <person name="Wincker P."/>
        </authorList>
    </citation>
    <scope>NUCLEOTIDE SEQUENCE [LARGE SCALE GENOMIC DNA]</scope>
    <source>
        <strain evidence="1 2">Mel28</strain>
    </source>
</reference>